<sequence>MAAGVQRHSGTEGSDVWVQSTVGLGTEGPHARGSWSMDREYALGRRADSARVQGWRGRLGTHMCFSFDAHRSQRGHKDRMARSGEEDSGDGGGSDQATCTG</sequence>
<evidence type="ECO:0000313" key="3">
    <source>
        <dbReference type="Proteomes" id="UP000479710"/>
    </source>
</evidence>
<keyword evidence="3" id="KW-1185">Reference proteome</keyword>
<feature type="region of interest" description="Disordered" evidence="1">
    <location>
        <begin position="1"/>
        <end position="34"/>
    </location>
</feature>
<evidence type="ECO:0000256" key="1">
    <source>
        <dbReference type="SAM" id="MobiDB-lite"/>
    </source>
</evidence>
<protein>
    <submittedName>
        <fullName evidence="2">Uncharacterized protein</fullName>
    </submittedName>
</protein>
<name>A0A6G1DTV5_9ORYZ</name>
<dbReference type="AlphaFoldDB" id="A0A6G1DTV5"/>
<comment type="caution">
    <text evidence="2">The sequence shown here is derived from an EMBL/GenBank/DDBJ whole genome shotgun (WGS) entry which is preliminary data.</text>
</comment>
<accession>A0A6G1DTV5</accession>
<dbReference type="Proteomes" id="UP000479710">
    <property type="component" value="Unassembled WGS sequence"/>
</dbReference>
<feature type="region of interest" description="Disordered" evidence="1">
    <location>
        <begin position="68"/>
        <end position="101"/>
    </location>
</feature>
<dbReference type="EMBL" id="SPHZ02000005">
    <property type="protein sequence ID" value="KAF0915899.1"/>
    <property type="molecule type" value="Genomic_DNA"/>
</dbReference>
<gene>
    <name evidence="2" type="ORF">E2562_000543</name>
</gene>
<organism evidence="2 3">
    <name type="scientific">Oryza meyeriana var. granulata</name>
    <dbReference type="NCBI Taxonomy" id="110450"/>
    <lineage>
        <taxon>Eukaryota</taxon>
        <taxon>Viridiplantae</taxon>
        <taxon>Streptophyta</taxon>
        <taxon>Embryophyta</taxon>
        <taxon>Tracheophyta</taxon>
        <taxon>Spermatophyta</taxon>
        <taxon>Magnoliopsida</taxon>
        <taxon>Liliopsida</taxon>
        <taxon>Poales</taxon>
        <taxon>Poaceae</taxon>
        <taxon>BOP clade</taxon>
        <taxon>Oryzoideae</taxon>
        <taxon>Oryzeae</taxon>
        <taxon>Oryzinae</taxon>
        <taxon>Oryza</taxon>
        <taxon>Oryza meyeriana</taxon>
    </lineage>
</organism>
<reference evidence="2 3" key="1">
    <citation type="submission" date="2019-11" db="EMBL/GenBank/DDBJ databases">
        <title>Whole genome sequence of Oryza granulata.</title>
        <authorList>
            <person name="Li W."/>
        </authorList>
    </citation>
    <scope>NUCLEOTIDE SEQUENCE [LARGE SCALE GENOMIC DNA]</scope>
    <source>
        <strain evidence="3">cv. Menghai</strain>
        <tissue evidence="2">Leaf</tissue>
    </source>
</reference>
<evidence type="ECO:0000313" key="2">
    <source>
        <dbReference type="EMBL" id="KAF0915899.1"/>
    </source>
</evidence>
<proteinExistence type="predicted"/>